<gene>
    <name evidence="1" type="ORF">IPOD504_LOCUS9995</name>
</gene>
<protein>
    <submittedName>
        <fullName evidence="1">Uncharacterized protein</fullName>
    </submittedName>
</protein>
<sequence length="101" mass="11359">MGVPVQIFPNHLNNPTPELFKNVLTSSIILEVYIDNLLPSTYQLTALPTTETSAVLDAHMDNPQYDIYLYSPTSGCRNTYRYGCPWFTFQLPVAGTKKVTT</sequence>
<evidence type="ECO:0000313" key="2">
    <source>
        <dbReference type="Proteomes" id="UP000837857"/>
    </source>
</evidence>
<name>A0ABN8IP91_9NEOP</name>
<accession>A0ABN8IP91</accession>
<keyword evidence="2" id="KW-1185">Reference proteome</keyword>
<feature type="non-terminal residue" evidence="1">
    <location>
        <position position="101"/>
    </location>
</feature>
<dbReference type="Proteomes" id="UP000837857">
    <property type="component" value="Chromosome 24"/>
</dbReference>
<reference evidence="1" key="1">
    <citation type="submission" date="2022-03" db="EMBL/GenBank/DDBJ databases">
        <authorList>
            <person name="Martin H S."/>
        </authorList>
    </citation>
    <scope>NUCLEOTIDE SEQUENCE</scope>
</reference>
<organism evidence="1 2">
    <name type="scientific">Iphiclides podalirius</name>
    <name type="common">scarce swallowtail</name>
    <dbReference type="NCBI Taxonomy" id="110791"/>
    <lineage>
        <taxon>Eukaryota</taxon>
        <taxon>Metazoa</taxon>
        <taxon>Ecdysozoa</taxon>
        <taxon>Arthropoda</taxon>
        <taxon>Hexapoda</taxon>
        <taxon>Insecta</taxon>
        <taxon>Pterygota</taxon>
        <taxon>Neoptera</taxon>
        <taxon>Endopterygota</taxon>
        <taxon>Lepidoptera</taxon>
        <taxon>Glossata</taxon>
        <taxon>Ditrysia</taxon>
        <taxon>Papilionoidea</taxon>
        <taxon>Papilionidae</taxon>
        <taxon>Papilioninae</taxon>
        <taxon>Iphiclides</taxon>
    </lineage>
</organism>
<evidence type="ECO:0000313" key="1">
    <source>
        <dbReference type="EMBL" id="CAH2057091.1"/>
    </source>
</evidence>
<proteinExistence type="predicted"/>
<dbReference type="EMBL" id="OW152836">
    <property type="protein sequence ID" value="CAH2057091.1"/>
    <property type="molecule type" value="Genomic_DNA"/>
</dbReference>